<evidence type="ECO:0000313" key="4">
    <source>
        <dbReference type="EMBL" id="CAL1697248.1"/>
    </source>
</evidence>
<feature type="domain" description="FAS1" evidence="3">
    <location>
        <begin position="194"/>
        <end position="331"/>
    </location>
</feature>
<keyword evidence="5" id="KW-1185">Reference proteome</keyword>
<evidence type="ECO:0000256" key="1">
    <source>
        <dbReference type="SAM" id="MobiDB-lite"/>
    </source>
</evidence>
<feature type="region of interest" description="Disordered" evidence="1">
    <location>
        <begin position="342"/>
        <end position="364"/>
    </location>
</feature>
<accession>A0ABP1CNI3</accession>
<dbReference type="SMART" id="SM00554">
    <property type="entry name" value="FAS1"/>
    <property type="match status" value="2"/>
</dbReference>
<evidence type="ECO:0000256" key="2">
    <source>
        <dbReference type="SAM" id="SignalP"/>
    </source>
</evidence>
<feature type="compositionally biased region" description="Low complexity" evidence="1">
    <location>
        <begin position="342"/>
        <end position="355"/>
    </location>
</feature>
<feature type="chain" id="PRO_5047278667" description="FAS1 domain-containing protein" evidence="2">
    <location>
        <begin position="19"/>
        <end position="418"/>
    </location>
</feature>
<proteinExistence type="predicted"/>
<sequence>MKTSSILLGALLPAAAIAQIEQNETFITGLFQTLQNSGVTSLSDVLTQINSSEVGQGLLANISSGSPYLLFAPNNDALSSAPENITGDAGLLTDTIGYHIVPGNFSSSIPTYPNITIGRTLLTDPRFVRLEGGNKAQVAAWAEREDGRTHVLNQRNDSTVVDVTSFENVTVYIIDHLLIIPENFSSTIPTNNEGLTAIETILQTVQTPVFNTSTNETANVTLFQALDVDWHGFTFFAPSNGAVANASSSLESLAGNETAIQAVLYNHIINGTTLYSPLLANQNFTSTAGATLAFTINATGQYVTSANTTARILQPDVLLPNGVVHVIDSVLLNTEEDPEAASSAIASATSVATESPTETEPVGFSQTVSLDATATGGADSTDATGESSGAFVVPGRNALVGLSVSALAVLVGALVTLA</sequence>
<dbReference type="Gene3D" id="2.30.180.10">
    <property type="entry name" value="FAS1 domain"/>
    <property type="match status" value="2"/>
</dbReference>
<dbReference type="PANTHER" id="PTHR10900:SF77">
    <property type="entry name" value="FI19380P1"/>
    <property type="match status" value="1"/>
</dbReference>
<organism evidence="4 5">
    <name type="scientific">Somion occarium</name>
    <dbReference type="NCBI Taxonomy" id="3059160"/>
    <lineage>
        <taxon>Eukaryota</taxon>
        <taxon>Fungi</taxon>
        <taxon>Dikarya</taxon>
        <taxon>Basidiomycota</taxon>
        <taxon>Agaricomycotina</taxon>
        <taxon>Agaricomycetes</taxon>
        <taxon>Polyporales</taxon>
        <taxon>Cerrenaceae</taxon>
        <taxon>Somion</taxon>
    </lineage>
</organism>
<feature type="signal peptide" evidence="2">
    <location>
        <begin position="1"/>
        <end position="18"/>
    </location>
</feature>
<dbReference type="PROSITE" id="PS50213">
    <property type="entry name" value="FAS1"/>
    <property type="match status" value="2"/>
</dbReference>
<protein>
    <recommendedName>
        <fullName evidence="3">FAS1 domain-containing protein</fullName>
    </recommendedName>
</protein>
<gene>
    <name evidence="4" type="ORF">GFSPODELE1_LOCUS1562</name>
</gene>
<name>A0ABP1CNI3_9APHY</name>
<evidence type="ECO:0000259" key="3">
    <source>
        <dbReference type="PROSITE" id="PS50213"/>
    </source>
</evidence>
<feature type="domain" description="FAS1" evidence="3">
    <location>
        <begin position="27"/>
        <end position="178"/>
    </location>
</feature>
<evidence type="ECO:0000313" key="5">
    <source>
        <dbReference type="Proteomes" id="UP001497453"/>
    </source>
</evidence>
<dbReference type="InterPro" id="IPR000782">
    <property type="entry name" value="FAS1_domain"/>
</dbReference>
<dbReference type="PANTHER" id="PTHR10900">
    <property type="entry name" value="PERIOSTIN-RELATED"/>
    <property type="match status" value="1"/>
</dbReference>
<dbReference type="SUPFAM" id="SSF82153">
    <property type="entry name" value="FAS1 domain"/>
    <property type="match status" value="2"/>
</dbReference>
<dbReference type="InterPro" id="IPR050904">
    <property type="entry name" value="Adhesion/Biosynth-related"/>
</dbReference>
<keyword evidence="2" id="KW-0732">Signal</keyword>
<dbReference type="Proteomes" id="UP001497453">
    <property type="component" value="Chromosome 1"/>
</dbReference>
<dbReference type="EMBL" id="OZ037944">
    <property type="protein sequence ID" value="CAL1697248.1"/>
    <property type="molecule type" value="Genomic_DNA"/>
</dbReference>
<reference evidence="5" key="1">
    <citation type="submission" date="2024-04" db="EMBL/GenBank/DDBJ databases">
        <authorList>
            <person name="Shaw F."/>
            <person name="Minotto A."/>
        </authorList>
    </citation>
    <scope>NUCLEOTIDE SEQUENCE [LARGE SCALE GENOMIC DNA]</scope>
</reference>
<dbReference type="Pfam" id="PF02469">
    <property type="entry name" value="Fasciclin"/>
    <property type="match status" value="2"/>
</dbReference>
<dbReference type="InterPro" id="IPR036378">
    <property type="entry name" value="FAS1_dom_sf"/>
</dbReference>